<name>A0AAE3N3H1_9HYPH</name>
<gene>
    <name evidence="1" type="ORF">NOF55_20660</name>
</gene>
<dbReference type="Proteomes" id="UP001208771">
    <property type="component" value="Unassembled WGS sequence"/>
</dbReference>
<organism evidence="1 2">
    <name type="scientific">Ectorhizobium quercum</name>
    <dbReference type="NCBI Taxonomy" id="2965071"/>
    <lineage>
        <taxon>Bacteria</taxon>
        <taxon>Pseudomonadati</taxon>
        <taxon>Pseudomonadota</taxon>
        <taxon>Alphaproteobacteria</taxon>
        <taxon>Hyphomicrobiales</taxon>
        <taxon>Rhizobiaceae</taxon>
        <taxon>Ectorhizobium</taxon>
    </lineage>
</organism>
<accession>A0AAE3N3H1</accession>
<protein>
    <submittedName>
        <fullName evidence="1">Uncharacterized protein</fullName>
    </submittedName>
</protein>
<reference evidence="1" key="1">
    <citation type="submission" date="2022-07" db="EMBL/GenBank/DDBJ databases">
        <title>Ectorhizobium quercum gen.nov., sp. nov.</title>
        <authorList>
            <person name="Ma T."/>
            <person name="Li Y."/>
        </authorList>
    </citation>
    <scope>NUCLEOTIDE SEQUENCE</scope>
    <source>
        <strain evidence="1">BDR2-2</strain>
    </source>
</reference>
<dbReference type="AlphaFoldDB" id="A0AAE3N3H1"/>
<evidence type="ECO:0000313" key="2">
    <source>
        <dbReference type="Proteomes" id="UP001208771"/>
    </source>
</evidence>
<dbReference type="EMBL" id="JANFPI010000009">
    <property type="protein sequence ID" value="MCX8999521.1"/>
    <property type="molecule type" value="Genomic_DNA"/>
</dbReference>
<sequence length="40" mass="4257">MLYDGMIVIADRFDPAPCGGMASCMSDICKITAKTTTKTV</sequence>
<keyword evidence="2" id="KW-1185">Reference proteome</keyword>
<proteinExistence type="predicted"/>
<evidence type="ECO:0000313" key="1">
    <source>
        <dbReference type="EMBL" id="MCX8999521.1"/>
    </source>
</evidence>
<comment type="caution">
    <text evidence="1">The sequence shown here is derived from an EMBL/GenBank/DDBJ whole genome shotgun (WGS) entry which is preliminary data.</text>
</comment>
<dbReference type="RefSeq" id="WP_306413018.1">
    <property type="nucleotide sequence ID" value="NZ_JANFPI010000009.1"/>
</dbReference>